<dbReference type="InterPro" id="IPR045063">
    <property type="entry name" value="Dynamin_N"/>
</dbReference>
<gene>
    <name evidence="3" type="primary">Dnm1-L2</name>
    <name evidence="3" type="ORF">Hamer_G020036</name>
</gene>
<dbReference type="PANTHER" id="PTHR11566:SF21">
    <property type="entry name" value="DYNAMIN RELATED PROTEIN 1, ISOFORM A"/>
    <property type="match status" value="1"/>
</dbReference>
<evidence type="ECO:0000259" key="2">
    <source>
        <dbReference type="PROSITE" id="PS51718"/>
    </source>
</evidence>
<dbReference type="PRINTS" id="PR00195">
    <property type="entry name" value="DYNAMIN"/>
</dbReference>
<dbReference type="SUPFAM" id="SSF52540">
    <property type="entry name" value="P-loop containing nucleoside triphosphate hydrolases"/>
    <property type="match status" value="1"/>
</dbReference>
<dbReference type="InterPro" id="IPR030381">
    <property type="entry name" value="G_DYNAMIN_dom"/>
</dbReference>
<dbReference type="GO" id="GO:0000266">
    <property type="term" value="P:mitochondrial fission"/>
    <property type="evidence" value="ECO:0007669"/>
    <property type="project" value="TreeGrafter"/>
</dbReference>
<dbReference type="GO" id="GO:0003924">
    <property type="term" value="F:GTPase activity"/>
    <property type="evidence" value="ECO:0007669"/>
    <property type="project" value="InterPro"/>
</dbReference>
<dbReference type="InterPro" id="IPR001401">
    <property type="entry name" value="Dynamin_GTPase"/>
</dbReference>
<dbReference type="SMART" id="SM00053">
    <property type="entry name" value="DYNc"/>
    <property type="match status" value="1"/>
</dbReference>
<reference evidence="3" key="1">
    <citation type="journal article" date="2021" name="Sci. Adv.">
        <title>The American lobster genome reveals insights on longevity, neural, and immune adaptations.</title>
        <authorList>
            <person name="Polinski J.M."/>
            <person name="Zimin A.V."/>
            <person name="Clark K.F."/>
            <person name="Kohn A.B."/>
            <person name="Sadowski N."/>
            <person name="Timp W."/>
            <person name="Ptitsyn A."/>
            <person name="Khanna P."/>
            <person name="Romanova D.Y."/>
            <person name="Williams P."/>
            <person name="Greenwood S.J."/>
            <person name="Moroz L.L."/>
            <person name="Walt D.R."/>
            <person name="Bodnar A.G."/>
        </authorList>
    </citation>
    <scope>NUCLEOTIDE SEQUENCE</scope>
    <source>
        <strain evidence="3">GMGI-L3</strain>
    </source>
</reference>
<dbReference type="GO" id="GO:0048312">
    <property type="term" value="P:intracellular distribution of mitochondria"/>
    <property type="evidence" value="ECO:0007669"/>
    <property type="project" value="TreeGrafter"/>
</dbReference>
<dbReference type="GO" id="GO:0005739">
    <property type="term" value="C:mitochondrion"/>
    <property type="evidence" value="ECO:0007669"/>
    <property type="project" value="TreeGrafter"/>
</dbReference>
<feature type="region of interest" description="Disordered" evidence="1">
    <location>
        <begin position="1"/>
        <end position="25"/>
    </location>
</feature>
<organism evidence="3 4">
    <name type="scientific">Homarus americanus</name>
    <name type="common">American lobster</name>
    <dbReference type="NCBI Taxonomy" id="6706"/>
    <lineage>
        <taxon>Eukaryota</taxon>
        <taxon>Metazoa</taxon>
        <taxon>Ecdysozoa</taxon>
        <taxon>Arthropoda</taxon>
        <taxon>Crustacea</taxon>
        <taxon>Multicrustacea</taxon>
        <taxon>Malacostraca</taxon>
        <taxon>Eumalacostraca</taxon>
        <taxon>Eucarida</taxon>
        <taxon>Decapoda</taxon>
        <taxon>Pleocyemata</taxon>
        <taxon>Astacidea</taxon>
        <taxon>Nephropoidea</taxon>
        <taxon>Nephropidae</taxon>
        <taxon>Homarus</taxon>
    </lineage>
</organism>
<proteinExistence type="predicted"/>
<dbReference type="AlphaFoldDB" id="A0A8J5N771"/>
<dbReference type="GO" id="GO:0005525">
    <property type="term" value="F:GTP binding"/>
    <property type="evidence" value="ECO:0007669"/>
    <property type="project" value="InterPro"/>
</dbReference>
<sequence>MPSPRGPPRKKAGSRHSLSNPPTPGTLELEEWAQFLHMKEKTFTDFDEVRDEIERETAKVAGHNKGICNEPIRLRIFSDKVVNLTVVDLPGLTKVPVGDQPEDIETQIHQLILYYIGNPNSIILAVTSANMDMATSESLKMSKEVDPDGRRTLAVVTKLDLMDAGTDAIDTLCGRVIPVKLGIIGFK</sequence>
<dbReference type="GO" id="GO:0016020">
    <property type="term" value="C:membrane"/>
    <property type="evidence" value="ECO:0007669"/>
    <property type="project" value="TreeGrafter"/>
</dbReference>
<dbReference type="GO" id="GO:0005874">
    <property type="term" value="C:microtubule"/>
    <property type="evidence" value="ECO:0007669"/>
    <property type="project" value="TreeGrafter"/>
</dbReference>
<dbReference type="GO" id="GO:0006897">
    <property type="term" value="P:endocytosis"/>
    <property type="evidence" value="ECO:0007669"/>
    <property type="project" value="TreeGrafter"/>
</dbReference>
<evidence type="ECO:0000256" key="1">
    <source>
        <dbReference type="SAM" id="MobiDB-lite"/>
    </source>
</evidence>
<protein>
    <submittedName>
        <fullName evidence="3">Dynamin-1-like 2</fullName>
    </submittedName>
</protein>
<evidence type="ECO:0000313" key="3">
    <source>
        <dbReference type="EMBL" id="KAG7173888.1"/>
    </source>
</evidence>
<dbReference type="InterPro" id="IPR027417">
    <property type="entry name" value="P-loop_NTPase"/>
</dbReference>
<dbReference type="CDD" id="cd08771">
    <property type="entry name" value="DLP_1"/>
    <property type="match status" value="1"/>
</dbReference>
<dbReference type="PANTHER" id="PTHR11566">
    <property type="entry name" value="DYNAMIN"/>
    <property type="match status" value="1"/>
</dbReference>
<keyword evidence="4" id="KW-1185">Reference proteome</keyword>
<dbReference type="Proteomes" id="UP000747542">
    <property type="component" value="Unassembled WGS sequence"/>
</dbReference>
<dbReference type="GO" id="GO:0008017">
    <property type="term" value="F:microtubule binding"/>
    <property type="evidence" value="ECO:0007669"/>
    <property type="project" value="TreeGrafter"/>
</dbReference>
<comment type="caution">
    <text evidence="3">The sequence shown here is derived from an EMBL/GenBank/DDBJ whole genome shotgun (WGS) entry which is preliminary data.</text>
</comment>
<accession>A0A8J5N771</accession>
<feature type="domain" description="Dynamin-type G" evidence="2">
    <location>
        <begin position="1"/>
        <end position="187"/>
    </location>
</feature>
<dbReference type="EMBL" id="JAHLQT010008712">
    <property type="protein sequence ID" value="KAG7173888.1"/>
    <property type="molecule type" value="Genomic_DNA"/>
</dbReference>
<dbReference type="PROSITE" id="PS51718">
    <property type="entry name" value="G_DYNAMIN_2"/>
    <property type="match status" value="1"/>
</dbReference>
<dbReference type="Gene3D" id="3.40.50.300">
    <property type="entry name" value="P-loop containing nucleotide triphosphate hydrolases"/>
    <property type="match status" value="1"/>
</dbReference>
<dbReference type="InterPro" id="IPR022812">
    <property type="entry name" value="Dynamin"/>
</dbReference>
<name>A0A8J5N771_HOMAM</name>
<dbReference type="GO" id="GO:0016559">
    <property type="term" value="P:peroxisome fission"/>
    <property type="evidence" value="ECO:0007669"/>
    <property type="project" value="TreeGrafter"/>
</dbReference>
<dbReference type="Pfam" id="PF00350">
    <property type="entry name" value="Dynamin_N"/>
    <property type="match status" value="1"/>
</dbReference>
<evidence type="ECO:0000313" key="4">
    <source>
        <dbReference type="Proteomes" id="UP000747542"/>
    </source>
</evidence>